<dbReference type="EMBL" id="KQ977513">
    <property type="protein sequence ID" value="KYN02229.1"/>
    <property type="molecule type" value="Genomic_DNA"/>
</dbReference>
<name>A0A195CQ40_9HYME</name>
<keyword evidence="3 10" id="KW-0808">Transferase</keyword>
<dbReference type="PROSITE" id="PS51022">
    <property type="entry name" value="L27"/>
    <property type="match status" value="1"/>
</dbReference>
<feature type="transmembrane region" description="Helical" evidence="10">
    <location>
        <begin position="371"/>
        <end position="388"/>
    </location>
</feature>
<dbReference type="GO" id="GO:0030148">
    <property type="term" value="P:sphingolipid biosynthetic process"/>
    <property type="evidence" value="ECO:0007669"/>
    <property type="project" value="TreeGrafter"/>
</dbReference>
<dbReference type="GO" id="GO:0042761">
    <property type="term" value="P:very long-chain fatty acid biosynthetic process"/>
    <property type="evidence" value="ECO:0007669"/>
    <property type="project" value="TreeGrafter"/>
</dbReference>
<accession>A0A195CQ40</accession>
<evidence type="ECO:0000256" key="3">
    <source>
        <dbReference type="ARBA" id="ARBA00022679"/>
    </source>
</evidence>
<dbReference type="InterPro" id="IPR002076">
    <property type="entry name" value="ELO_fam"/>
</dbReference>
<dbReference type="GO" id="GO:0019367">
    <property type="term" value="P:fatty acid elongation, saturated fatty acid"/>
    <property type="evidence" value="ECO:0007669"/>
    <property type="project" value="TreeGrafter"/>
</dbReference>
<dbReference type="InterPro" id="IPR004172">
    <property type="entry name" value="L27_dom"/>
</dbReference>
<dbReference type="InterPro" id="IPR036892">
    <property type="entry name" value="L27_dom_sf"/>
</dbReference>
<dbReference type="AlphaFoldDB" id="A0A195CQ40"/>
<evidence type="ECO:0000256" key="9">
    <source>
        <dbReference type="ARBA" id="ARBA00023160"/>
    </source>
</evidence>
<dbReference type="Pfam" id="PF09058">
    <property type="entry name" value="L27_1"/>
    <property type="match status" value="1"/>
</dbReference>
<feature type="domain" description="L27" evidence="11">
    <location>
        <begin position="63"/>
        <end position="123"/>
    </location>
</feature>
<protein>
    <recommendedName>
        <fullName evidence="10">Elongation of very long chain fatty acids protein</fullName>
        <ecNumber evidence="10">2.3.1.199</ecNumber>
    </recommendedName>
    <alternativeName>
        <fullName evidence="10">Very-long-chain 3-oxoacyl-CoA synthase</fullName>
    </alternativeName>
</protein>
<feature type="transmembrane region" description="Helical" evidence="10">
    <location>
        <begin position="249"/>
        <end position="269"/>
    </location>
</feature>
<dbReference type="EC" id="2.3.1.199" evidence="10"/>
<dbReference type="GO" id="GO:0030054">
    <property type="term" value="C:cell junction"/>
    <property type="evidence" value="ECO:0007669"/>
    <property type="project" value="UniProtKB-ARBA"/>
</dbReference>
<keyword evidence="8 10" id="KW-0472">Membrane</keyword>
<reference evidence="12 13" key="1">
    <citation type="submission" date="2016-03" db="EMBL/GenBank/DDBJ databases">
        <title>Cyphomyrmex costatus WGS genome.</title>
        <authorList>
            <person name="Nygaard S."/>
            <person name="Hu H."/>
            <person name="Boomsma J."/>
            <person name="Zhang G."/>
        </authorList>
    </citation>
    <scope>NUCLEOTIDE SEQUENCE [LARGE SCALE GENOMIC DNA]</scope>
    <source>
        <strain evidence="12">MS0001</strain>
        <tissue evidence="12">Whole body</tissue>
    </source>
</reference>
<evidence type="ECO:0000256" key="2">
    <source>
        <dbReference type="ARBA" id="ARBA00022516"/>
    </source>
</evidence>
<feature type="transmembrane region" description="Helical" evidence="10">
    <location>
        <begin position="281"/>
        <end position="299"/>
    </location>
</feature>
<organism evidence="12 13">
    <name type="scientific">Cyphomyrmex costatus</name>
    <dbReference type="NCBI Taxonomy" id="456900"/>
    <lineage>
        <taxon>Eukaryota</taxon>
        <taxon>Metazoa</taxon>
        <taxon>Ecdysozoa</taxon>
        <taxon>Arthropoda</taxon>
        <taxon>Hexapoda</taxon>
        <taxon>Insecta</taxon>
        <taxon>Pterygota</taxon>
        <taxon>Neoptera</taxon>
        <taxon>Endopterygota</taxon>
        <taxon>Hymenoptera</taxon>
        <taxon>Apocrita</taxon>
        <taxon>Aculeata</taxon>
        <taxon>Formicoidea</taxon>
        <taxon>Formicidae</taxon>
        <taxon>Myrmicinae</taxon>
        <taxon>Cyphomyrmex</taxon>
    </lineage>
</organism>
<feature type="transmembrane region" description="Helical" evidence="10">
    <location>
        <begin position="340"/>
        <end position="359"/>
    </location>
</feature>
<keyword evidence="4 10" id="KW-0812">Transmembrane</keyword>
<keyword evidence="7 10" id="KW-0443">Lipid metabolism</keyword>
<evidence type="ECO:0000256" key="6">
    <source>
        <dbReference type="ARBA" id="ARBA00022989"/>
    </source>
</evidence>
<feature type="transmembrane region" description="Helical" evidence="10">
    <location>
        <begin position="305"/>
        <end position="328"/>
    </location>
</feature>
<evidence type="ECO:0000259" key="11">
    <source>
        <dbReference type="PROSITE" id="PS51022"/>
    </source>
</evidence>
<dbReference type="GO" id="GO:0034626">
    <property type="term" value="P:fatty acid elongation, polyunsaturated fatty acid"/>
    <property type="evidence" value="ECO:0007669"/>
    <property type="project" value="TreeGrafter"/>
</dbReference>
<dbReference type="InterPro" id="IPR015143">
    <property type="entry name" value="L27_1"/>
</dbReference>
<keyword evidence="5 10" id="KW-0276">Fatty acid metabolism</keyword>
<evidence type="ECO:0000256" key="10">
    <source>
        <dbReference type="RuleBase" id="RU361115"/>
    </source>
</evidence>
<dbReference type="Proteomes" id="UP000078542">
    <property type="component" value="Unassembled WGS sequence"/>
</dbReference>
<dbReference type="GO" id="GO:0009922">
    <property type="term" value="F:fatty acid elongase activity"/>
    <property type="evidence" value="ECO:0007669"/>
    <property type="project" value="UniProtKB-EC"/>
</dbReference>
<comment type="subcellular location">
    <subcellularLocation>
        <location evidence="1">Membrane</location>
        <topology evidence="1">Multi-pass membrane protein</topology>
    </subcellularLocation>
</comment>
<proteinExistence type="inferred from homology"/>
<keyword evidence="9 10" id="KW-0275">Fatty acid biosynthesis</keyword>
<dbReference type="PANTHER" id="PTHR11157">
    <property type="entry name" value="FATTY ACID ACYL TRANSFERASE-RELATED"/>
    <property type="match status" value="1"/>
</dbReference>
<comment type="catalytic activity">
    <reaction evidence="10">
        <text>a very-long-chain acyl-CoA + malonyl-CoA + H(+) = a very-long-chain 3-oxoacyl-CoA + CO2 + CoA</text>
        <dbReference type="Rhea" id="RHEA:32727"/>
        <dbReference type="ChEBI" id="CHEBI:15378"/>
        <dbReference type="ChEBI" id="CHEBI:16526"/>
        <dbReference type="ChEBI" id="CHEBI:57287"/>
        <dbReference type="ChEBI" id="CHEBI:57384"/>
        <dbReference type="ChEBI" id="CHEBI:90725"/>
        <dbReference type="ChEBI" id="CHEBI:90736"/>
        <dbReference type="EC" id="2.3.1.199"/>
    </reaction>
</comment>
<keyword evidence="6 10" id="KW-1133">Transmembrane helix</keyword>
<gene>
    <name evidence="12" type="ORF">ALC62_07013</name>
</gene>
<comment type="similarity">
    <text evidence="10">Belongs to the ELO family.</text>
</comment>
<dbReference type="GO" id="GO:0005789">
    <property type="term" value="C:endoplasmic reticulum membrane"/>
    <property type="evidence" value="ECO:0007669"/>
    <property type="project" value="TreeGrafter"/>
</dbReference>
<keyword evidence="2 10" id="KW-0444">Lipid biosynthesis</keyword>
<sequence length="402" mass="46741">MGTIRGLVNMVLSRSFPCFIRSCTSAPSHVKVCTNETRHRYEIHFVEIPIVFMNDNVNQQVCGLLQAHRALELLEDYHAKLTRPQDKQLRLAIERVIRIFKSRLFQALLGKSSCLLCLNFLALEIIHIVSVASHPDEVNCDVHEALAFNGVSNTKITGKSRYFIIYNITKTLQTLCTVNYIPNIKVAHAALSLQRELLFLSDHESINSMIIAESPLLFHDRGFTPSEFTVNLANGSEKWRERDVEMFNLIWMLIFVKLFDYVETVVFVLRKKQNQVSGLHVYHHISNVIFIWYYLTYILDERATFISLLNCFVHVIMYIYYFIAAWSPKLQQMISPIKPFITKLQMVQFIVMIIVLLQFLSPNCVVPRGSVPIFIGNLFLFLYLFYNFHKENYTKSPKQKNN</sequence>
<evidence type="ECO:0000256" key="7">
    <source>
        <dbReference type="ARBA" id="ARBA00023098"/>
    </source>
</evidence>
<evidence type="ECO:0000313" key="13">
    <source>
        <dbReference type="Proteomes" id="UP000078542"/>
    </source>
</evidence>
<dbReference type="SUPFAM" id="SSF101288">
    <property type="entry name" value="L27 domain"/>
    <property type="match status" value="1"/>
</dbReference>
<evidence type="ECO:0000256" key="1">
    <source>
        <dbReference type="ARBA" id="ARBA00004141"/>
    </source>
</evidence>
<dbReference type="Gene3D" id="1.10.287.470">
    <property type="entry name" value="Helix hairpin bin"/>
    <property type="match status" value="1"/>
</dbReference>
<dbReference type="PANTHER" id="PTHR11157:SF167">
    <property type="entry name" value="ELONGATION OF VERY LONG CHAIN FATTY ACIDS PROTEIN"/>
    <property type="match status" value="1"/>
</dbReference>
<evidence type="ECO:0000313" key="12">
    <source>
        <dbReference type="EMBL" id="KYN02229.1"/>
    </source>
</evidence>
<evidence type="ECO:0000256" key="5">
    <source>
        <dbReference type="ARBA" id="ARBA00022832"/>
    </source>
</evidence>
<keyword evidence="13" id="KW-1185">Reference proteome</keyword>
<dbReference type="STRING" id="456900.A0A195CQ40"/>
<evidence type="ECO:0000256" key="4">
    <source>
        <dbReference type="ARBA" id="ARBA00022692"/>
    </source>
</evidence>
<dbReference type="GO" id="GO:0034625">
    <property type="term" value="P:fatty acid elongation, monounsaturated fatty acid"/>
    <property type="evidence" value="ECO:0007669"/>
    <property type="project" value="TreeGrafter"/>
</dbReference>
<evidence type="ECO:0000256" key="8">
    <source>
        <dbReference type="ARBA" id="ARBA00023136"/>
    </source>
</evidence>
<dbReference type="Pfam" id="PF01151">
    <property type="entry name" value="ELO"/>
    <property type="match status" value="1"/>
</dbReference>